<dbReference type="Gene3D" id="2.130.10.130">
    <property type="entry name" value="Integrin alpha, N-terminal"/>
    <property type="match status" value="1"/>
</dbReference>
<dbReference type="STRING" id="1033810.HLPCO_000580"/>
<reference evidence="2 3" key="2">
    <citation type="journal article" date="2013" name="PLoS ONE">
        <title>INDIGO - INtegrated Data Warehouse of MIcrobial GenOmes with Examples from the Red Sea Extremophiles.</title>
        <authorList>
            <person name="Alam I."/>
            <person name="Antunes A."/>
            <person name="Kamau A.A."/>
            <person name="Ba Alawi W."/>
            <person name="Kalkatawi M."/>
            <person name="Stingl U."/>
            <person name="Bajic V.B."/>
        </authorList>
    </citation>
    <scope>NUCLEOTIDE SEQUENCE [LARGE SCALE GENOMIC DNA]</scope>
    <source>
        <strain evidence="2 3">SSD-17B</strain>
    </source>
</reference>
<dbReference type="SUPFAM" id="SSF50998">
    <property type="entry name" value="Quinoprotein alcohol dehydrogenase-like"/>
    <property type="match status" value="1"/>
</dbReference>
<protein>
    <submittedName>
        <fullName evidence="2">Uncharacterized protein</fullName>
    </submittedName>
</protein>
<feature type="transmembrane region" description="Helical" evidence="1">
    <location>
        <begin position="1089"/>
        <end position="1109"/>
    </location>
</feature>
<proteinExistence type="predicted"/>
<dbReference type="Gene3D" id="2.130.10.10">
    <property type="entry name" value="YVTN repeat-like/Quinoprotein amine dehydrogenase"/>
    <property type="match status" value="1"/>
</dbReference>
<reference evidence="2 3" key="1">
    <citation type="journal article" date="2011" name="J. Bacteriol.">
        <title>Genome sequence of Haloplasma contractile, an unusual contractile bacterium from a deep-sea anoxic brine lake.</title>
        <authorList>
            <person name="Antunes A."/>
            <person name="Alam I."/>
            <person name="El Dorry H."/>
            <person name="Siam R."/>
            <person name="Robertson A."/>
            <person name="Bajic V.B."/>
            <person name="Stingl U."/>
        </authorList>
    </citation>
    <scope>NUCLEOTIDE SEQUENCE [LARGE SCALE GENOMIC DNA]</scope>
    <source>
        <strain evidence="2 3">SSD-17B</strain>
    </source>
</reference>
<dbReference type="SUPFAM" id="SSF69318">
    <property type="entry name" value="Integrin alpha N-terminal domain"/>
    <property type="match status" value="1"/>
</dbReference>
<keyword evidence="1" id="KW-1133">Transmembrane helix</keyword>
<accession>U2EE44</accession>
<organism evidence="2 3">
    <name type="scientific">Haloplasma contractile SSD-17B</name>
    <dbReference type="NCBI Taxonomy" id="1033810"/>
    <lineage>
        <taxon>Bacteria</taxon>
        <taxon>Bacillati</taxon>
        <taxon>Mycoplasmatota</taxon>
        <taxon>Mollicutes</taxon>
        <taxon>Haloplasmatales</taxon>
        <taxon>Haloplasmataceae</taxon>
        <taxon>Haloplasma</taxon>
    </lineage>
</organism>
<dbReference type="InterPro" id="IPR011047">
    <property type="entry name" value="Quinoprotein_ADH-like_sf"/>
</dbReference>
<dbReference type="EMBL" id="AFNU02000002">
    <property type="protein sequence ID" value="ERJ12981.1"/>
    <property type="molecule type" value="Genomic_DNA"/>
</dbReference>
<gene>
    <name evidence="2" type="ORF">HLPCO_000580</name>
</gene>
<dbReference type="InterPro" id="IPR028994">
    <property type="entry name" value="Integrin_alpha_N"/>
</dbReference>
<keyword evidence="3" id="KW-1185">Reference proteome</keyword>
<dbReference type="AlphaFoldDB" id="U2EE44"/>
<dbReference type="InterPro" id="IPR015943">
    <property type="entry name" value="WD40/YVTN_repeat-like_dom_sf"/>
</dbReference>
<dbReference type="OrthoDB" id="6225685at2"/>
<sequence length="1130" mass="130508">MVKKLTLFLIVIITSLAFFTLVTRDAKVIANKTETYTPRLDNLKGNHFTGLFKEIQLNDQNYLVVGTDKGVYFTQNLEVDFGIPSFTESKVVKAVYTVGDTNENGFDDYLMIRNKEVVLYDSKDNSTLWTFIPQMNAYESNLGYYKERVRIEDYIINDQTLVLAAGYKLFIIDLSTGKSSFEYKADDNIWDVIKVKGSGRKTNYLIAVQGGDVVSISESRTVNWSKTISEPVYVTDERDNLRTYDTSIMRFAYEANSNSVYSVSENGKVYTIDLTSGSILNTYDDYKLSNNFIKSHGNWLGKGRKYPMFRFRDIELVDDYDGDGKADLLYKFNMMTHQFDHIEAPSLKLLGTKGNTDGMFSEKWSRETSVSDHRLSKNLIYNNERVLFNYISSEQTGANGVRDYYGFWSFKEGLFHDERIDFTDFHRFIETNMQNSMIKMINLTNGSFAFLINEDLIILEFNEDGTFDIQNKQTIVMNTELTIESDYTLKVDSSNWNRIDSYTRFSVVNNVDSEPLWVYETMDKKAMKYEYMIDINQDGFKEVVLLYNKEMITNPKTDKNIGTSFTYEVLDGKTGDVMIDRQEIIIPAEKTIVQETDQEYENLVHSYLESYIRTFKISHDVTSDGMDDLVVTLSNGDFLFYDLTKEGNQLVDFYTSDYELLIQTEDLQLDPLTIEHPHYIHDGVISSSNLLLRGGDSNGDGCIEYLVHDGSGLKSVATYKDQNLCKIKPNLQLLNLENQINVSSYFNSSYIDINGDGKDELIINDIVTSDYKMNTLLKEGLSIYIIDSETGQLLYQDIKSIKNDVRRNDYNTMYFIDDVNNDQYRELVSVIRDDSQGKITITVTDIKTDSILLEKQMNIIHSYTDTPFRPIISIPDTNQNGKPEIVIAQKNYYINTQGHNKFEFYELGLTNKLELINHETFIMPADEEPNFDTYQGFSPEHFVNYVEYNNEQYLYGVYKGRDTYFYNLTHSKLEMVLKDQLLLDLIQDRDLPIFKTTTFDSVSINFENPLRIKGLKNESTINKQVELEFLNKVDGEVYIYINDQIVGKTTNNSYTLDLLEGDYTIKVSQRDNMGKEYFYSIDVTVTKNYTYLIILPLVTVCLLAALIVLPRKRTTYKNPLLKFEGSDLSE</sequence>
<dbReference type="RefSeq" id="WP_008827008.1">
    <property type="nucleotide sequence ID" value="NZ_AFNU02000002.1"/>
</dbReference>
<keyword evidence="1" id="KW-0472">Membrane</keyword>
<comment type="caution">
    <text evidence="2">The sequence shown here is derived from an EMBL/GenBank/DDBJ whole genome shotgun (WGS) entry which is preliminary data.</text>
</comment>
<evidence type="ECO:0000313" key="3">
    <source>
        <dbReference type="Proteomes" id="UP000005707"/>
    </source>
</evidence>
<evidence type="ECO:0000313" key="2">
    <source>
        <dbReference type="EMBL" id="ERJ12981.1"/>
    </source>
</evidence>
<keyword evidence="1" id="KW-0812">Transmembrane</keyword>
<dbReference type="Proteomes" id="UP000005707">
    <property type="component" value="Unassembled WGS sequence"/>
</dbReference>
<evidence type="ECO:0000256" key="1">
    <source>
        <dbReference type="SAM" id="Phobius"/>
    </source>
</evidence>
<name>U2EE44_9MOLU</name>
<dbReference type="InParanoid" id="U2EE44"/>